<dbReference type="InterPro" id="IPR051454">
    <property type="entry name" value="RNA/ubiquinone_mod_enzymes"/>
</dbReference>
<dbReference type="PROSITE" id="PS01276">
    <property type="entry name" value="PEPTIDASE_U32"/>
    <property type="match status" value="1"/>
</dbReference>
<dbReference type="Proteomes" id="UP000886886">
    <property type="component" value="Unassembled WGS sequence"/>
</dbReference>
<sequence>MRSELLAPAGSFESMVSAVMAGADAVYMGGNRFGARAYADNPKEDQLKEAIDFCHLHDVRLYLTVNTLVKEGEMDELYEFLAPYYETGLDGVIVQDLGVLSYLKRQFPGMELHASTQMNVHNADSARLLKNYGVDRVVLARELSLEEIREIARTGAELEVFVHGALCYCYSGQCLLSSMIGGRSGNRGRCAQPCRLPYQAEADGRRAEGHLLSPKDICTLELLPEILSAGVYSLKIEGRMKRPEYVAGVVRIYRKYLDLYRDCGREGYRVRKEDIRQLMDLYNRGGFCEGYFRTSNGPKMMSISRQNHYGTVAARVLESGRGLLKLKALEPLSKGDVLEDATLPNPVAENEVFTIKKTRAASFRAGDLIHRTTNAALLSELQKYQDLTYRKEKINGKLILSPSKPVILDLECRAANLSVQGQMAEPSRNQALSSEVLLRQMKKTGGTSFEFDHLEVELHGDCFLPMKAVNDLRRRGLERIREELLKPYRRNKVGKLAAYEDPVKGAEPSEYQGERPEIEILVNTREQLFALRSEDMDRLYVEAVLLLKEDWENVLDFLSALRREGVEVYLAMPHLLRGARKDVVRQEVLSPFQSAFDGVLVRNLEGLSLAEERKARWSIHGDDGLYSWNREARKVLKSLGVSMDTAPAEENQKELAARGMQGSSLLVYGRNLLMISAQCIKKTLKHCDRKSSLLFLKDRKGIRFPVVSQCEFCYNKIYNSTPLVLYDLKDEIRKLSARAVRLAFTLEGAEEVRSVLQSFRETFLEDGEGTIPSSYTRGHFKRGVE</sequence>
<proteinExistence type="predicted"/>
<reference evidence="2" key="2">
    <citation type="journal article" date="2021" name="PeerJ">
        <title>Extensive microbial diversity within the chicken gut microbiome revealed by metagenomics and culture.</title>
        <authorList>
            <person name="Gilroy R."/>
            <person name="Ravi A."/>
            <person name="Getino M."/>
            <person name="Pursley I."/>
            <person name="Horton D.L."/>
            <person name="Alikhan N.F."/>
            <person name="Baker D."/>
            <person name="Gharbi K."/>
            <person name="Hall N."/>
            <person name="Watson M."/>
            <person name="Adriaenssens E.M."/>
            <person name="Foster-Nyarko E."/>
            <person name="Jarju S."/>
            <person name="Secka A."/>
            <person name="Antonio M."/>
            <person name="Oren A."/>
            <person name="Chaudhuri R.R."/>
            <person name="La Ragione R."/>
            <person name="Hildebrand F."/>
            <person name="Pallen M.J."/>
        </authorList>
    </citation>
    <scope>NUCLEOTIDE SEQUENCE</scope>
    <source>
        <strain evidence="2">ChiSjej3B21-11622</strain>
    </source>
</reference>
<feature type="domain" description="Peptidase U32 collagenase" evidence="1">
    <location>
        <begin position="370"/>
        <end position="484"/>
    </location>
</feature>
<dbReference type="PANTHER" id="PTHR30217">
    <property type="entry name" value="PEPTIDASE U32 FAMILY"/>
    <property type="match status" value="1"/>
</dbReference>
<dbReference type="Pfam" id="PF01136">
    <property type="entry name" value="Peptidase_U32"/>
    <property type="match status" value="1"/>
</dbReference>
<dbReference type="PANTHER" id="PTHR30217:SF10">
    <property type="entry name" value="23S RRNA 5-HYDROXYCYTIDINE C2501 SYNTHASE"/>
    <property type="match status" value="1"/>
</dbReference>
<evidence type="ECO:0000259" key="1">
    <source>
        <dbReference type="Pfam" id="PF12392"/>
    </source>
</evidence>
<dbReference type="AlphaFoldDB" id="A0A9D0ZVY4"/>
<protein>
    <submittedName>
        <fullName evidence="2">U32 family peptidase</fullName>
    </submittedName>
</protein>
<gene>
    <name evidence="2" type="ORF">IAB26_09470</name>
</gene>
<dbReference type="InterPro" id="IPR001539">
    <property type="entry name" value="Peptidase_U32"/>
</dbReference>
<dbReference type="InterPro" id="IPR020988">
    <property type="entry name" value="Pept_U32_collagenase"/>
</dbReference>
<organism evidence="2 3">
    <name type="scientific">Candidatus Limivivens merdigallinarum</name>
    <dbReference type="NCBI Taxonomy" id="2840859"/>
    <lineage>
        <taxon>Bacteria</taxon>
        <taxon>Bacillati</taxon>
        <taxon>Bacillota</taxon>
        <taxon>Clostridia</taxon>
        <taxon>Lachnospirales</taxon>
        <taxon>Lachnospiraceae</taxon>
        <taxon>Lachnospiraceae incertae sedis</taxon>
        <taxon>Candidatus Limivivens</taxon>
    </lineage>
</organism>
<reference evidence="2" key="1">
    <citation type="submission" date="2020-10" db="EMBL/GenBank/DDBJ databases">
        <authorList>
            <person name="Gilroy R."/>
        </authorList>
    </citation>
    <scope>NUCLEOTIDE SEQUENCE</scope>
    <source>
        <strain evidence="2">ChiSjej3B21-11622</strain>
    </source>
</reference>
<evidence type="ECO:0000313" key="3">
    <source>
        <dbReference type="Proteomes" id="UP000886886"/>
    </source>
</evidence>
<accession>A0A9D0ZVY4</accession>
<name>A0A9D0ZVY4_9FIRM</name>
<comment type="caution">
    <text evidence="2">The sequence shown here is derived from an EMBL/GenBank/DDBJ whole genome shotgun (WGS) entry which is preliminary data.</text>
</comment>
<dbReference type="EMBL" id="DVFT01000139">
    <property type="protein sequence ID" value="HIQ96779.1"/>
    <property type="molecule type" value="Genomic_DNA"/>
</dbReference>
<dbReference type="Pfam" id="PF12392">
    <property type="entry name" value="DUF3656"/>
    <property type="match status" value="1"/>
</dbReference>
<evidence type="ECO:0000313" key="2">
    <source>
        <dbReference type="EMBL" id="HIQ96779.1"/>
    </source>
</evidence>